<dbReference type="AlphaFoldDB" id="A0A8H5XCT0"/>
<evidence type="ECO:0000313" key="5">
    <source>
        <dbReference type="Proteomes" id="UP000562682"/>
    </source>
</evidence>
<accession>A0A8H5XCT0</accession>
<dbReference type="InterPro" id="IPR007219">
    <property type="entry name" value="XnlR_reg_dom"/>
</dbReference>
<dbReference type="Pfam" id="PF04082">
    <property type="entry name" value="Fungal_trans"/>
    <property type="match status" value="1"/>
</dbReference>
<dbReference type="Gene3D" id="4.10.240.10">
    <property type="entry name" value="Zn(2)-C6 fungal-type DNA-binding domain"/>
    <property type="match status" value="1"/>
</dbReference>
<dbReference type="GO" id="GO:0003677">
    <property type="term" value="F:DNA binding"/>
    <property type="evidence" value="ECO:0007669"/>
    <property type="project" value="InterPro"/>
</dbReference>
<dbReference type="PANTHER" id="PTHR46910">
    <property type="entry name" value="TRANSCRIPTION FACTOR PDR1"/>
    <property type="match status" value="1"/>
</dbReference>
<evidence type="ECO:0000313" key="4">
    <source>
        <dbReference type="EMBL" id="KAF5691254.1"/>
    </source>
</evidence>
<dbReference type="EMBL" id="JAAOAK010000080">
    <property type="protein sequence ID" value="KAF5691254.1"/>
    <property type="molecule type" value="Genomic_DNA"/>
</dbReference>
<dbReference type="InterPro" id="IPR050987">
    <property type="entry name" value="AtrR-like"/>
</dbReference>
<keyword evidence="2" id="KW-0539">Nucleus</keyword>
<dbReference type="GO" id="GO:0008270">
    <property type="term" value="F:zinc ion binding"/>
    <property type="evidence" value="ECO:0007669"/>
    <property type="project" value="InterPro"/>
</dbReference>
<organism evidence="4 5">
    <name type="scientific">Fusarium denticulatum</name>
    <dbReference type="NCBI Taxonomy" id="48507"/>
    <lineage>
        <taxon>Eukaryota</taxon>
        <taxon>Fungi</taxon>
        <taxon>Dikarya</taxon>
        <taxon>Ascomycota</taxon>
        <taxon>Pezizomycotina</taxon>
        <taxon>Sordariomycetes</taxon>
        <taxon>Hypocreomycetidae</taxon>
        <taxon>Hypocreales</taxon>
        <taxon>Nectriaceae</taxon>
        <taxon>Fusarium</taxon>
        <taxon>Fusarium fujikuroi species complex</taxon>
    </lineage>
</organism>
<dbReference type="GO" id="GO:0000981">
    <property type="term" value="F:DNA-binding transcription factor activity, RNA polymerase II-specific"/>
    <property type="evidence" value="ECO:0007669"/>
    <property type="project" value="InterPro"/>
</dbReference>
<dbReference type="CDD" id="cd00067">
    <property type="entry name" value="GAL4"/>
    <property type="match status" value="1"/>
</dbReference>
<dbReference type="PROSITE" id="PS50048">
    <property type="entry name" value="ZN2_CY6_FUNGAL_2"/>
    <property type="match status" value="1"/>
</dbReference>
<dbReference type="SMART" id="SM00066">
    <property type="entry name" value="GAL4"/>
    <property type="match status" value="1"/>
</dbReference>
<gene>
    <name evidence="4" type="ORF">FDENT_3488</name>
</gene>
<dbReference type="GO" id="GO:0006351">
    <property type="term" value="P:DNA-templated transcription"/>
    <property type="evidence" value="ECO:0007669"/>
    <property type="project" value="InterPro"/>
</dbReference>
<dbReference type="PANTHER" id="PTHR46910:SF1">
    <property type="entry name" value="MISCELLANEOUS ZN(II)2CYS6 TRANSCRIPTION FACTOR (EUROFUNG)-RELATED"/>
    <property type="match status" value="1"/>
</dbReference>
<keyword evidence="5" id="KW-1185">Reference proteome</keyword>
<dbReference type="InterPro" id="IPR001138">
    <property type="entry name" value="Zn2Cys6_DnaBD"/>
</dbReference>
<dbReference type="Proteomes" id="UP000562682">
    <property type="component" value="Unassembled WGS sequence"/>
</dbReference>
<name>A0A8H5XCT0_9HYPO</name>
<sequence>MSSPKIGDSNDRTDRNVGGAKEYPVCDQCRIKKIRCGRERPNCSNCARLGIECEWSGSGKRPSQTVMLGQGKAIPNCILQPMIDPYFDNINPHMPIWSRDRFQDFIADMQLASTDQPHAAHVVFCNSLAILILTAKLASSSRNSGSNWSSIDLELVKYFLSNATWAVHNLHELMTQRLSNIQALLSLHLVAQIHWGSERASLFLTLAAAGAKPLGLYQLESFQGYTNDEMQERKNLFLCLYILDKTRCWIDGQPPQVPLWHPEVLLSRSGIDLCLLARAKLSHIEETIFLQLYSDVSGDQPSKEVDQIASNLTLMLQRFSAEWRLGDPHDHQEMSFTKAELTLVISGGKMQGLAII</sequence>
<dbReference type="PROSITE" id="PS00463">
    <property type="entry name" value="ZN2_CY6_FUNGAL_1"/>
    <property type="match status" value="1"/>
</dbReference>
<comment type="caution">
    <text evidence="4">The sequence shown here is derived from an EMBL/GenBank/DDBJ whole genome shotgun (WGS) entry which is preliminary data.</text>
</comment>
<dbReference type="CDD" id="cd12148">
    <property type="entry name" value="fungal_TF_MHR"/>
    <property type="match status" value="1"/>
</dbReference>
<proteinExistence type="predicted"/>
<evidence type="ECO:0000256" key="1">
    <source>
        <dbReference type="ARBA" id="ARBA00022723"/>
    </source>
</evidence>
<dbReference type="Pfam" id="PF00172">
    <property type="entry name" value="Zn_clus"/>
    <property type="match status" value="1"/>
</dbReference>
<dbReference type="InterPro" id="IPR036864">
    <property type="entry name" value="Zn2-C6_fun-type_DNA-bd_sf"/>
</dbReference>
<dbReference type="SUPFAM" id="SSF57701">
    <property type="entry name" value="Zn2/Cys6 DNA-binding domain"/>
    <property type="match status" value="1"/>
</dbReference>
<reference evidence="4 5" key="1">
    <citation type="submission" date="2020-05" db="EMBL/GenBank/DDBJ databases">
        <title>Identification and distribution of gene clusters putatively required for synthesis of sphingolipid metabolism inhibitors in phylogenetically diverse species of the filamentous fungus Fusarium.</title>
        <authorList>
            <person name="Kim H.-S."/>
            <person name="Busman M."/>
            <person name="Brown D.W."/>
            <person name="Divon H."/>
            <person name="Uhlig S."/>
            <person name="Proctor R.H."/>
        </authorList>
    </citation>
    <scope>NUCLEOTIDE SEQUENCE [LARGE SCALE GENOMIC DNA]</scope>
    <source>
        <strain evidence="4 5">NRRL 25311</strain>
    </source>
</reference>
<evidence type="ECO:0000259" key="3">
    <source>
        <dbReference type="PROSITE" id="PS50048"/>
    </source>
</evidence>
<keyword evidence="1" id="KW-0479">Metal-binding</keyword>
<protein>
    <submittedName>
        <fullName evidence="4">Fungal specific transcription factor</fullName>
    </submittedName>
</protein>
<evidence type="ECO:0000256" key="2">
    <source>
        <dbReference type="ARBA" id="ARBA00023242"/>
    </source>
</evidence>
<feature type="domain" description="Zn(2)-C6 fungal-type" evidence="3">
    <location>
        <begin position="25"/>
        <end position="55"/>
    </location>
</feature>